<organism evidence="1 2">
    <name type="scientific">Streptomyces pratisoli</name>
    <dbReference type="NCBI Taxonomy" id="3139917"/>
    <lineage>
        <taxon>Bacteria</taxon>
        <taxon>Bacillati</taxon>
        <taxon>Actinomycetota</taxon>
        <taxon>Actinomycetes</taxon>
        <taxon>Kitasatosporales</taxon>
        <taxon>Streptomycetaceae</taxon>
        <taxon>Streptomyces</taxon>
    </lineage>
</organism>
<name>A0ACC6QHP4_9ACTN</name>
<keyword evidence="1" id="KW-0808">Transferase</keyword>
<keyword evidence="1" id="KW-0489">Methyltransferase</keyword>
<accession>A0ACC6QHP4</accession>
<dbReference type="EMBL" id="JBBKAI010000002">
    <property type="protein sequence ID" value="MEJ8657779.1"/>
    <property type="molecule type" value="Genomic_DNA"/>
</dbReference>
<reference evidence="1" key="1">
    <citation type="submission" date="2024-03" db="EMBL/GenBank/DDBJ databases">
        <title>Novel Streptomyces species of biotechnological and ecological value are a feature of Machair soil.</title>
        <authorList>
            <person name="Prole J.R."/>
            <person name="Goodfellow M."/>
            <person name="Allenby N."/>
            <person name="Ward A.C."/>
        </authorList>
    </citation>
    <scope>NUCLEOTIDE SEQUENCE</scope>
    <source>
        <strain evidence="1">MS1.AVA.4</strain>
    </source>
</reference>
<evidence type="ECO:0000313" key="1">
    <source>
        <dbReference type="EMBL" id="MEJ8657779.1"/>
    </source>
</evidence>
<dbReference type="Proteomes" id="UP001375539">
    <property type="component" value="Unassembled WGS sequence"/>
</dbReference>
<proteinExistence type="predicted"/>
<evidence type="ECO:0000313" key="2">
    <source>
        <dbReference type="Proteomes" id="UP001375539"/>
    </source>
</evidence>
<protein>
    <submittedName>
        <fullName evidence="1">Class I SAM-dependent methyltransferase</fullName>
    </submittedName>
</protein>
<sequence>MPSLLSNRLAQRVLRPAFTLVEQRLERATNALQADLDALHHEVADLRRQSYGLGLLLDHAGRDGHRMPTATQLDSLVREVTTVTGASGDHARRDLTVAYRTVVALEALGVGRLAGSTSDVCGKLATVPLLAPPNEDVLEIGTQHGLFATALLRMLHRAGVEPRLTIVDRLAGAADGAGTADGEEAADGAKVAVPVTVPVPVLVSVPVREDVVRANLALCGSRSGAQARIERGASGDPEVRAAVSDRRYGVIVLAGDASSVQAVLADLECAEELAAQRAVVVLDGHGDDTRPAVAEALGKHLANGSRLKLVGRVAGTAFLRAD</sequence>
<keyword evidence="2" id="KW-1185">Reference proteome</keyword>
<gene>
    <name evidence="1" type="ORF">WKI58_14805</name>
</gene>
<comment type="caution">
    <text evidence="1">The sequence shown here is derived from an EMBL/GenBank/DDBJ whole genome shotgun (WGS) entry which is preliminary data.</text>
</comment>